<feature type="coiled-coil region" evidence="1">
    <location>
        <begin position="289"/>
        <end position="316"/>
    </location>
</feature>
<feature type="domain" description="T4 RNA ligase 1-like N-terminal" evidence="2">
    <location>
        <begin position="51"/>
        <end position="243"/>
    </location>
</feature>
<reference evidence="3" key="1">
    <citation type="journal article" date="2017" name="Science">
        <title>Giant viruses with an expanded complement of translation system components.</title>
        <authorList>
            <person name="Schulz F."/>
            <person name="Yutin N."/>
            <person name="Ivanova N.N."/>
            <person name="Ortega D.R."/>
            <person name="Lee T.K."/>
            <person name="Vierheilig J."/>
            <person name="Daims H."/>
            <person name="Horn M."/>
            <person name="Wagner M."/>
            <person name="Jensen G.J."/>
            <person name="Kyrpides N.C."/>
            <person name="Koonin E.V."/>
            <person name="Woyke T."/>
        </authorList>
    </citation>
    <scope>NUCLEOTIDE SEQUENCE</scope>
    <source>
        <strain evidence="3">KNV1</strain>
    </source>
</reference>
<dbReference type="EMBL" id="KY684113">
    <property type="protein sequence ID" value="ARF12500.1"/>
    <property type="molecule type" value="Genomic_DNA"/>
</dbReference>
<proteinExistence type="predicted"/>
<protein>
    <submittedName>
        <fullName evidence="3">RNA ligase</fullName>
    </submittedName>
</protein>
<name>A0A1V0SL96_9VIRU</name>
<dbReference type="InterPro" id="IPR019039">
    <property type="entry name" value="T4-Rnl1-like_N"/>
</dbReference>
<evidence type="ECO:0000259" key="2">
    <source>
        <dbReference type="Pfam" id="PF09511"/>
    </source>
</evidence>
<evidence type="ECO:0000313" key="3">
    <source>
        <dbReference type="EMBL" id="ARF12500.1"/>
    </source>
</evidence>
<sequence>MAVLQRFLEENNLDNLSKLYIKVNYHNKLPLAILTYNNILSPKNNPIVSLCRGLVIELNTWKIVSQGMIRFDNFNLNTKTVITDAMIKEDGTLLHLFCYNDQWMIATRHNFGEDYVNNDQKQTYQELFEQICGNSLQEIGSKLNPNLTYCLEMCSIFNRIIRKYNVPCLYLLTCYENGNELETEQIDLEAKKANWLRPNNFKVKDINKCYELLEQQSLLDPLFEGFVLRDSNKNRYKLKNQFYLQIHKLKYRGWKLATPENIVPLILYHQDKLDLIYEALEHHHTKWDLIEYKKRFEHYKTKLEQLNANISSLTVKKYIDIYTNNDPFIDAKHDKKYCTHNMKNKFNDHNNGLALNHPKYEDNKWNVECYCGTKMYLYRTKTDYLIYNHCIACNCDFDIKVYPVGTLIWLCSNCPLTHDAHQNNANYDGMEILQGQPTGIPCSANCKNLRLSIHQMFNNIQTTKKITKNQTYQLLAKLLGIPKKSTHMALFDIPTCLKAIELLHNQTFLL</sequence>
<organism evidence="3">
    <name type="scientific">Klosneuvirus KNV1</name>
    <dbReference type="NCBI Taxonomy" id="1977640"/>
    <lineage>
        <taxon>Viruses</taxon>
        <taxon>Varidnaviria</taxon>
        <taxon>Bamfordvirae</taxon>
        <taxon>Nucleocytoviricota</taxon>
        <taxon>Megaviricetes</taxon>
        <taxon>Imitervirales</taxon>
        <taxon>Mimiviridae</taxon>
        <taxon>Klosneuvirinae</taxon>
        <taxon>Klosneuvirus</taxon>
    </lineage>
</organism>
<accession>A0A1V0SL96</accession>
<keyword evidence="1" id="KW-0175">Coiled coil</keyword>
<dbReference type="InterPro" id="IPR021686">
    <property type="entry name" value="DUF3268"/>
</dbReference>
<keyword evidence="3" id="KW-0436">Ligase</keyword>
<dbReference type="Pfam" id="PF09511">
    <property type="entry name" value="RNA_lig_T4_1"/>
    <property type="match status" value="1"/>
</dbReference>
<dbReference type="GO" id="GO:0016874">
    <property type="term" value="F:ligase activity"/>
    <property type="evidence" value="ECO:0007669"/>
    <property type="project" value="UniProtKB-KW"/>
</dbReference>
<evidence type="ECO:0000256" key="1">
    <source>
        <dbReference type="SAM" id="Coils"/>
    </source>
</evidence>
<gene>
    <name evidence="3" type="ORF">Klosneuvirus_6_62</name>
</gene>
<dbReference type="Pfam" id="PF11672">
    <property type="entry name" value="DUF3268"/>
    <property type="match status" value="1"/>
</dbReference>